<keyword evidence="2" id="KW-0479">Metal-binding</keyword>
<keyword evidence="10" id="KW-1185">Reference proteome</keyword>
<dbReference type="GO" id="GO:0046872">
    <property type="term" value="F:metal ion binding"/>
    <property type="evidence" value="ECO:0007669"/>
    <property type="project" value="UniProtKB-KW"/>
</dbReference>
<feature type="domain" description="Integrase catalytic" evidence="8">
    <location>
        <begin position="111"/>
        <end position="290"/>
    </location>
</feature>
<dbReference type="PANTHER" id="PTHR42648">
    <property type="entry name" value="TRANSPOSASE, PUTATIVE-RELATED"/>
    <property type="match status" value="1"/>
</dbReference>
<dbReference type="GO" id="GO:0003723">
    <property type="term" value="F:RNA binding"/>
    <property type="evidence" value="ECO:0007669"/>
    <property type="project" value="UniProtKB-KW"/>
</dbReference>
<dbReference type="Pfam" id="PF25597">
    <property type="entry name" value="SH3_retrovirus"/>
    <property type="match status" value="1"/>
</dbReference>
<proteinExistence type="predicted"/>
<gene>
    <name evidence="9" type="ORF">EW026_g1530</name>
</gene>
<dbReference type="InterPro" id="IPR013103">
    <property type="entry name" value="RVT_2"/>
</dbReference>
<dbReference type="InterPro" id="IPR001584">
    <property type="entry name" value="Integrase_cat-core"/>
</dbReference>
<dbReference type="InterPro" id="IPR036397">
    <property type="entry name" value="RNaseH_sf"/>
</dbReference>
<dbReference type="Proteomes" id="UP000309038">
    <property type="component" value="Unassembled WGS sequence"/>
</dbReference>
<comment type="caution">
    <text evidence="9">The sequence shown here is derived from an EMBL/GenBank/DDBJ whole genome shotgun (WGS) entry which is preliminary data.</text>
</comment>
<protein>
    <recommendedName>
        <fullName evidence="8">Integrase catalytic domain-containing protein</fullName>
    </recommendedName>
</protein>
<evidence type="ECO:0000256" key="7">
    <source>
        <dbReference type="SAM" id="MobiDB-lite"/>
    </source>
</evidence>
<dbReference type="Gene3D" id="3.30.420.10">
    <property type="entry name" value="Ribonuclease H-like superfamily/Ribonuclease H"/>
    <property type="match status" value="2"/>
</dbReference>
<dbReference type="GO" id="GO:0003964">
    <property type="term" value="F:RNA-directed DNA polymerase activity"/>
    <property type="evidence" value="ECO:0007669"/>
    <property type="project" value="UniProtKB-EC"/>
</dbReference>
<evidence type="ECO:0000256" key="1">
    <source>
        <dbReference type="ARBA" id="ARBA00022578"/>
    </source>
</evidence>
<comment type="catalytic activity">
    <reaction evidence="5">
        <text>DNA(n) + a 2'-deoxyribonucleoside 5'-triphosphate = DNA(n+1) + diphosphate</text>
        <dbReference type="Rhea" id="RHEA:22508"/>
        <dbReference type="Rhea" id="RHEA-COMP:17339"/>
        <dbReference type="Rhea" id="RHEA-COMP:17340"/>
        <dbReference type="ChEBI" id="CHEBI:33019"/>
        <dbReference type="ChEBI" id="CHEBI:61560"/>
        <dbReference type="ChEBI" id="CHEBI:173112"/>
        <dbReference type="EC" id="2.7.7.49"/>
    </reaction>
</comment>
<dbReference type="GO" id="GO:0016787">
    <property type="term" value="F:hydrolase activity"/>
    <property type="evidence" value="ECO:0007669"/>
    <property type="project" value="UniProtKB-KW"/>
</dbReference>
<evidence type="ECO:0000259" key="8">
    <source>
        <dbReference type="PROSITE" id="PS50994"/>
    </source>
</evidence>
<comment type="catalytic activity">
    <reaction evidence="6">
        <text>DNA(n) + a 2'-deoxyribonucleoside 5'-triphosphate = DNA(n+1) + diphosphate</text>
        <dbReference type="Rhea" id="RHEA:22508"/>
        <dbReference type="Rhea" id="RHEA-COMP:17339"/>
        <dbReference type="Rhea" id="RHEA-COMP:17340"/>
        <dbReference type="ChEBI" id="CHEBI:33019"/>
        <dbReference type="ChEBI" id="CHEBI:61560"/>
        <dbReference type="ChEBI" id="CHEBI:173112"/>
        <dbReference type="EC" id="2.7.7.7"/>
    </reaction>
</comment>
<dbReference type="PANTHER" id="PTHR42648:SF28">
    <property type="entry name" value="TRANSPOSON-ENCODED PROTEIN WITH RIBONUCLEASE H-LIKE AND RETROVIRUS ZINC FINGER-LIKE DOMAINS"/>
    <property type="match status" value="1"/>
</dbReference>
<keyword evidence="3" id="KW-0378">Hydrolase</keyword>
<evidence type="ECO:0000256" key="2">
    <source>
        <dbReference type="ARBA" id="ARBA00022723"/>
    </source>
</evidence>
<organism evidence="9 10">
    <name type="scientific">Hermanssonia centrifuga</name>
    <dbReference type="NCBI Taxonomy" id="98765"/>
    <lineage>
        <taxon>Eukaryota</taxon>
        <taxon>Fungi</taxon>
        <taxon>Dikarya</taxon>
        <taxon>Basidiomycota</taxon>
        <taxon>Agaricomycotina</taxon>
        <taxon>Agaricomycetes</taxon>
        <taxon>Polyporales</taxon>
        <taxon>Meruliaceae</taxon>
        <taxon>Hermanssonia</taxon>
    </lineage>
</organism>
<dbReference type="EMBL" id="SGPJ01000032">
    <property type="protein sequence ID" value="THH01090.1"/>
    <property type="molecule type" value="Genomic_DNA"/>
</dbReference>
<reference evidence="9 10" key="1">
    <citation type="submission" date="2019-02" db="EMBL/GenBank/DDBJ databases">
        <title>Genome sequencing of the rare red list fungi Phlebia centrifuga.</title>
        <authorList>
            <person name="Buettner E."/>
            <person name="Kellner H."/>
        </authorList>
    </citation>
    <scope>NUCLEOTIDE SEQUENCE [LARGE SCALE GENOMIC DNA]</scope>
    <source>
        <strain evidence="9 10">DSM 108282</strain>
    </source>
</reference>
<feature type="region of interest" description="Disordered" evidence="7">
    <location>
        <begin position="378"/>
        <end position="400"/>
    </location>
</feature>
<dbReference type="SUPFAM" id="SSF56672">
    <property type="entry name" value="DNA/RNA polymerases"/>
    <property type="match status" value="1"/>
</dbReference>
<keyword evidence="1" id="KW-0815">Transposition</keyword>
<evidence type="ECO:0000256" key="6">
    <source>
        <dbReference type="ARBA" id="ARBA00049244"/>
    </source>
</evidence>
<evidence type="ECO:0000256" key="4">
    <source>
        <dbReference type="ARBA" id="ARBA00022884"/>
    </source>
</evidence>
<dbReference type="AlphaFoldDB" id="A0A4S4KVR5"/>
<dbReference type="CDD" id="cd09272">
    <property type="entry name" value="RNase_HI_RT_Ty1"/>
    <property type="match status" value="1"/>
</dbReference>
<dbReference type="GO" id="GO:0003887">
    <property type="term" value="F:DNA-directed DNA polymerase activity"/>
    <property type="evidence" value="ECO:0007669"/>
    <property type="project" value="UniProtKB-EC"/>
</dbReference>
<evidence type="ECO:0000313" key="9">
    <source>
        <dbReference type="EMBL" id="THH01090.1"/>
    </source>
</evidence>
<sequence>MGVTLVSVSRITAAECKVVFVKDSCSIFSPNGNLIGEIPATGGLYRVHHSKSTDYAGRVKEVLTIDELHRLIGHISHDTARDLVKKGLILGVVIEDSLSTGTCAACKTAKATRKPVQRYREGDRSAAIGDEIHSDVWGPAPVETLGGRRYYVSFTDDNSRWTQIYLMRTKDEVFSHYKGFAAWLKTQHTVVVKTLHSDRGGEYLSTEFSTFLAEQGTACRLTVHDTPEYNGIVERLNRTLVTKIRAMLIDSGLPKFLWGEAAMHACYLKNRTSTRALEGTTPHEAFLGGKPDISNLHPWGCKVFIHNTNRSKLDPQALEGRWVGFDEQSKAHRIYWPSRRSVTVERSVRFMDDNPGIVAVPLEGERVLEEPIEPIELNSTGTAQNASNQLEIGPDSTGNSPEPLPLLPGALANVLGQGFEEIPPAGRGKQIRKPSDYVRRLREGEGSIDGRGSVGNLPKGMPSVADEGAAQVEEVEVAVEERAMAAVMGDAEGLEPTLEEARKRPDWPKWLTAIKSELESLNSNETWTLVERPSGVNVIGSKWVLRIKKNTAGEIDKYKARLVAQVAKLASICLVLAIAACNGWAIESFDFNSAYLNSVLDDNEVVYLEKPPQFASKNPKQYVLRLRKALYGLKQGGRKWYEHLCVALADLGFRCAEADYGVFFVRNGPELTVLAIHVDDCIITGSSTATLSDYKLKIGEKYQMTDLGPVSWLLGIKHAYIDTILTRFNFTDLRPISIPMDPNIPLSKSQCPTALTDIARMKKIPYREAIGSLMYAAVGTRPDIAFAVSTLAQFSENPGWVHWEAVKRVFRYLLGTRDLSLVYGGVQKGLEGFVDADGASQEHRRAITGYVFLIDGGAVSWSSKKQELVTLSTTEAEYVAATHAAKEVMWIRRIIGEVFRTLSEPTTLYSDSQSAIALMQDGQYHACTKHIDIRYHYIRYIVEAGSIRLIYCPTHDMTVDALTKALPSMKVKHFAAALGLSAA</sequence>
<dbReference type="InterPro" id="IPR057670">
    <property type="entry name" value="SH3_retrovirus"/>
</dbReference>
<evidence type="ECO:0000256" key="5">
    <source>
        <dbReference type="ARBA" id="ARBA00048173"/>
    </source>
</evidence>
<dbReference type="InterPro" id="IPR043502">
    <property type="entry name" value="DNA/RNA_pol_sf"/>
</dbReference>
<dbReference type="GO" id="GO:0015074">
    <property type="term" value="P:DNA integration"/>
    <property type="evidence" value="ECO:0007669"/>
    <property type="project" value="InterPro"/>
</dbReference>
<evidence type="ECO:0000256" key="3">
    <source>
        <dbReference type="ARBA" id="ARBA00022801"/>
    </source>
</evidence>
<name>A0A4S4KVR5_9APHY</name>
<dbReference type="Pfam" id="PF07727">
    <property type="entry name" value="RVT_2"/>
    <property type="match status" value="1"/>
</dbReference>
<keyword evidence="4" id="KW-0694">RNA-binding</keyword>
<dbReference type="InterPro" id="IPR039537">
    <property type="entry name" value="Retrotran_Ty1/copia-like"/>
</dbReference>
<accession>A0A4S4KVR5</accession>
<dbReference type="GO" id="GO:0032196">
    <property type="term" value="P:transposition"/>
    <property type="evidence" value="ECO:0007669"/>
    <property type="project" value="UniProtKB-KW"/>
</dbReference>
<dbReference type="PROSITE" id="PS50994">
    <property type="entry name" value="INTEGRASE"/>
    <property type="match status" value="1"/>
</dbReference>
<dbReference type="GO" id="GO:0005634">
    <property type="term" value="C:nucleus"/>
    <property type="evidence" value="ECO:0007669"/>
    <property type="project" value="UniProtKB-ARBA"/>
</dbReference>
<dbReference type="InterPro" id="IPR012337">
    <property type="entry name" value="RNaseH-like_sf"/>
</dbReference>
<evidence type="ECO:0000313" key="10">
    <source>
        <dbReference type="Proteomes" id="UP000309038"/>
    </source>
</evidence>
<dbReference type="SUPFAM" id="SSF53098">
    <property type="entry name" value="Ribonuclease H-like"/>
    <property type="match status" value="1"/>
</dbReference>